<dbReference type="EMBL" id="JAROBY010000025">
    <property type="protein sequence ID" value="MEB4795309.1"/>
    <property type="molecule type" value="Genomic_DNA"/>
</dbReference>
<keyword evidence="2" id="KW-0808">Transferase</keyword>
<dbReference type="CDD" id="cd04301">
    <property type="entry name" value="NAT_SF"/>
    <property type="match status" value="1"/>
</dbReference>
<organism evidence="2 3">
    <name type="scientific">Paenibacillus chondroitinus</name>
    <dbReference type="NCBI Taxonomy" id="59842"/>
    <lineage>
        <taxon>Bacteria</taxon>
        <taxon>Bacillati</taxon>
        <taxon>Bacillota</taxon>
        <taxon>Bacilli</taxon>
        <taxon>Bacillales</taxon>
        <taxon>Paenibacillaceae</taxon>
        <taxon>Paenibacillus</taxon>
    </lineage>
</organism>
<name>A0ABU6DCA5_9BACL</name>
<reference evidence="2 3" key="1">
    <citation type="submission" date="2023-03" db="EMBL/GenBank/DDBJ databases">
        <title>Bacillus Genome Sequencing.</title>
        <authorList>
            <person name="Dunlap C."/>
        </authorList>
    </citation>
    <scope>NUCLEOTIDE SEQUENCE [LARGE SCALE GENOMIC DNA]</scope>
    <source>
        <strain evidence="2 3">NRS-1351</strain>
    </source>
</reference>
<dbReference type="RefSeq" id="WP_127455824.1">
    <property type="nucleotide sequence ID" value="NZ_JAROBY010000025.1"/>
</dbReference>
<keyword evidence="3" id="KW-1185">Reference proteome</keyword>
<dbReference type="SUPFAM" id="SSF55729">
    <property type="entry name" value="Acyl-CoA N-acyltransferases (Nat)"/>
    <property type="match status" value="1"/>
</dbReference>
<evidence type="ECO:0000313" key="2">
    <source>
        <dbReference type="EMBL" id="MEB4795309.1"/>
    </source>
</evidence>
<comment type="caution">
    <text evidence="2">The sequence shown here is derived from an EMBL/GenBank/DDBJ whole genome shotgun (WGS) entry which is preliminary data.</text>
</comment>
<evidence type="ECO:0000259" key="1">
    <source>
        <dbReference type="PROSITE" id="PS51186"/>
    </source>
</evidence>
<keyword evidence="2" id="KW-0012">Acyltransferase</keyword>
<dbReference type="PROSITE" id="PS51186">
    <property type="entry name" value="GNAT"/>
    <property type="match status" value="1"/>
</dbReference>
<dbReference type="EC" id="2.3.1.-" evidence="2"/>
<proteinExistence type="predicted"/>
<gene>
    <name evidence="2" type="ORF">P5G65_15495</name>
</gene>
<dbReference type="Proteomes" id="UP001355653">
    <property type="component" value="Unassembled WGS sequence"/>
</dbReference>
<dbReference type="GO" id="GO:0016746">
    <property type="term" value="F:acyltransferase activity"/>
    <property type="evidence" value="ECO:0007669"/>
    <property type="project" value="UniProtKB-KW"/>
</dbReference>
<dbReference type="Gene3D" id="3.40.630.30">
    <property type="match status" value="1"/>
</dbReference>
<dbReference type="InterPro" id="IPR016181">
    <property type="entry name" value="Acyl_CoA_acyltransferase"/>
</dbReference>
<sequence length="82" mass="9456">MESDKLAGFVLVRKITEGESPKVSVAEFFILRKYRGQGIGKKVAHKLFEMFKGNWSVSWLEKNLPAKTFWTKVIMEYSNGEL</sequence>
<feature type="domain" description="N-acetyltransferase" evidence="1">
    <location>
        <begin position="1"/>
        <end position="82"/>
    </location>
</feature>
<evidence type="ECO:0000313" key="3">
    <source>
        <dbReference type="Proteomes" id="UP001355653"/>
    </source>
</evidence>
<accession>A0ABU6DCA5</accession>
<dbReference type="InterPro" id="IPR000182">
    <property type="entry name" value="GNAT_dom"/>
</dbReference>
<dbReference type="Pfam" id="PF00583">
    <property type="entry name" value="Acetyltransf_1"/>
    <property type="match status" value="1"/>
</dbReference>
<protein>
    <submittedName>
        <fullName evidence="2">GNAT family N-acetyltransferase</fullName>
        <ecNumber evidence="2">2.3.1.-</ecNumber>
    </submittedName>
</protein>